<dbReference type="PANTHER" id="PTHR34700:SF4">
    <property type="entry name" value="PHAGE-LIKE ELEMENT PBSX PROTEIN XKDP"/>
    <property type="match status" value="1"/>
</dbReference>
<dbReference type="AlphaFoldDB" id="A0A941IIY1"/>
<dbReference type="RefSeq" id="WP_212517751.1">
    <property type="nucleotide sequence ID" value="NZ_JAGSOH010000019.1"/>
</dbReference>
<dbReference type="InterPro" id="IPR018392">
    <property type="entry name" value="LysM"/>
</dbReference>
<organism evidence="3 4">
    <name type="scientific">Actinospica acidithermotolerans</name>
    <dbReference type="NCBI Taxonomy" id="2828514"/>
    <lineage>
        <taxon>Bacteria</taxon>
        <taxon>Bacillati</taxon>
        <taxon>Actinomycetota</taxon>
        <taxon>Actinomycetes</taxon>
        <taxon>Catenulisporales</taxon>
        <taxon>Actinospicaceae</taxon>
        <taxon>Actinospica</taxon>
    </lineage>
</organism>
<evidence type="ECO:0000259" key="2">
    <source>
        <dbReference type="PROSITE" id="PS51782"/>
    </source>
</evidence>
<dbReference type="PANTHER" id="PTHR34700">
    <property type="entry name" value="POTASSIUM BINDING PROTEIN KBP"/>
    <property type="match status" value="1"/>
</dbReference>
<dbReference type="PROSITE" id="PS51782">
    <property type="entry name" value="LYSM"/>
    <property type="match status" value="1"/>
</dbReference>
<dbReference type="CDD" id="cd00118">
    <property type="entry name" value="LysM"/>
    <property type="match status" value="1"/>
</dbReference>
<dbReference type="InterPro" id="IPR036779">
    <property type="entry name" value="LysM_dom_sf"/>
</dbReference>
<reference evidence="3" key="1">
    <citation type="submission" date="2021-04" db="EMBL/GenBank/DDBJ databases">
        <title>Genome based classification of Actinospica acidithermotolerans sp. nov., an actinobacterium isolated from an Indonesian hot spring.</title>
        <authorList>
            <person name="Kusuma A.B."/>
            <person name="Putra K.E."/>
            <person name="Nafisah S."/>
            <person name="Loh J."/>
            <person name="Nouioui I."/>
            <person name="Goodfellow M."/>
        </authorList>
    </citation>
    <scope>NUCLEOTIDE SEQUENCE</scope>
    <source>
        <strain evidence="3">MGRD01-02</strain>
    </source>
</reference>
<feature type="compositionally biased region" description="Low complexity" evidence="1">
    <location>
        <begin position="176"/>
        <end position="205"/>
    </location>
</feature>
<dbReference type="InterPro" id="IPR008258">
    <property type="entry name" value="Transglycosylase_SLT_dom_1"/>
</dbReference>
<protein>
    <submittedName>
        <fullName evidence="3">Transglycosylase SLT domain-containing protein</fullName>
    </submittedName>
</protein>
<accession>A0A941IIY1</accession>
<dbReference type="EMBL" id="JAGSOH010000019">
    <property type="protein sequence ID" value="MBR7826603.1"/>
    <property type="molecule type" value="Genomic_DNA"/>
</dbReference>
<dbReference type="Gene3D" id="1.10.530.10">
    <property type="match status" value="1"/>
</dbReference>
<dbReference type="Pfam" id="PF01464">
    <property type="entry name" value="SLT"/>
    <property type="match status" value="1"/>
</dbReference>
<evidence type="ECO:0000313" key="4">
    <source>
        <dbReference type="Proteomes" id="UP000676325"/>
    </source>
</evidence>
<feature type="region of interest" description="Disordered" evidence="1">
    <location>
        <begin position="166"/>
        <end position="205"/>
    </location>
</feature>
<proteinExistence type="predicted"/>
<keyword evidence="4" id="KW-1185">Reference proteome</keyword>
<dbReference type="Pfam" id="PF01476">
    <property type="entry name" value="LysM"/>
    <property type="match status" value="1"/>
</dbReference>
<sequence>MSTSRKPQHRKPGSATKVRMVALRTAAIGAVAMPGAAALNAQNDQHSTTATTADEQHRTPVAEVGHRVVVAPEKDTHVVLVAKATATKPETATVVYKVKEGDTLSAIAERKLGDASDYTEIFALNKDREESDGERFTDPSLIMPGWSLTLPTAVRTEAAQSDVVTAQASLTHHRTSSASQKTSTTAHRSSQASSTQASDATVATSSGGSLKEWINEAISVLKRHGYDVSYKAVYETAMHESGGNPDSVNESDSNAASGHPSIGLMQTIQSTFDEYALPGYTDIYNPVDNIIAAARYAAAVYGSLDEMVQARCDGSCWRGY</sequence>
<evidence type="ECO:0000256" key="1">
    <source>
        <dbReference type="SAM" id="MobiDB-lite"/>
    </source>
</evidence>
<name>A0A941IIY1_9ACTN</name>
<feature type="compositionally biased region" description="Polar residues" evidence="1">
    <location>
        <begin position="244"/>
        <end position="256"/>
    </location>
</feature>
<dbReference type="Proteomes" id="UP000676325">
    <property type="component" value="Unassembled WGS sequence"/>
</dbReference>
<dbReference type="SUPFAM" id="SSF53955">
    <property type="entry name" value="Lysozyme-like"/>
    <property type="match status" value="1"/>
</dbReference>
<evidence type="ECO:0000313" key="3">
    <source>
        <dbReference type="EMBL" id="MBR7826603.1"/>
    </source>
</evidence>
<feature type="region of interest" description="Disordered" evidence="1">
    <location>
        <begin position="239"/>
        <end position="260"/>
    </location>
</feature>
<dbReference type="SMART" id="SM00257">
    <property type="entry name" value="LysM"/>
    <property type="match status" value="1"/>
</dbReference>
<dbReference type="Gene3D" id="3.10.350.10">
    <property type="entry name" value="LysM domain"/>
    <property type="match status" value="1"/>
</dbReference>
<feature type="domain" description="LysM" evidence="2">
    <location>
        <begin position="94"/>
        <end position="150"/>
    </location>
</feature>
<gene>
    <name evidence="3" type="ORF">KDK95_09830</name>
</gene>
<dbReference type="InterPro" id="IPR023346">
    <property type="entry name" value="Lysozyme-like_dom_sf"/>
</dbReference>
<dbReference type="InterPro" id="IPR052196">
    <property type="entry name" value="Bact_Kbp"/>
</dbReference>
<comment type="caution">
    <text evidence="3">The sequence shown here is derived from an EMBL/GenBank/DDBJ whole genome shotgun (WGS) entry which is preliminary data.</text>
</comment>